<gene>
    <name evidence="1" type="ORF">Bdt_3197</name>
</gene>
<dbReference type="RefSeq" id="WP_011165627.1">
    <property type="nucleotide sequence ID" value="NC_019567.1"/>
</dbReference>
<evidence type="ECO:0000313" key="1">
    <source>
        <dbReference type="EMBL" id="AFY02872.1"/>
    </source>
</evidence>
<name>K7ZGW1_BDEBC</name>
<dbReference type="AlphaFoldDB" id="K7ZGW1"/>
<protein>
    <recommendedName>
        <fullName evidence="3">YkgJ family cysteine cluster protein</fullName>
    </recommendedName>
</protein>
<dbReference type="KEGG" id="bbat:Bdt_3197"/>
<proteinExistence type="predicted"/>
<organism evidence="1 2">
    <name type="scientific">Bdellovibrio bacteriovorus str. Tiberius</name>
    <dbReference type="NCBI Taxonomy" id="1069642"/>
    <lineage>
        <taxon>Bacteria</taxon>
        <taxon>Pseudomonadati</taxon>
        <taxon>Bdellovibrionota</taxon>
        <taxon>Bdellovibrionia</taxon>
        <taxon>Bdellovibrionales</taxon>
        <taxon>Pseudobdellovibrionaceae</taxon>
        <taxon>Bdellovibrio</taxon>
    </lineage>
</organism>
<dbReference type="PATRIC" id="fig|1069642.3.peg.3163"/>
<sequence length="126" mass="14094">MKKPDIDRPSTWKPYKSGMCNGCHGGCCTMPVEIKISDLIRLGVATEDEAQGSIKKLAKRLMKEGIIVSYRSGTEFFMLSQKANRDCLFLDTKTRLCTVYEKRPDTCREFPSIGPRPGFCPGSSHV</sequence>
<evidence type="ECO:0008006" key="3">
    <source>
        <dbReference type="Google" id="ProtNLM"/>
    </source>
</evidence>
<dbReference type="HOGENOM" id="CLU_132545_0_0_7"/>
<dbReference type="EMBL" id="CP002930">
    <property type="protein sequence ID" value="AFY02872.1"/>
    <property type="molecule type" value="Genomic_DNA"/>
</dbReference>
<dbReference type="PANTHER" id="PTHR35866">
    <property type="entry name" value="PUTATIVE-RELATED"/>
    <property type="match status" value="1"/>
</dbReference>
<reference evidence="1 2" key="1">
    <citation type="journal article" date="2012" name="BMC Genomics">
        <title>Genome analysis of a simultaneously predatory and prey-independent, novel Bdellovibrio bacteriovorus from the River Tiber, supports in silico predictions of both ancient and recent lateral gene transfer from diverse bacteria.</title>
        <authorList>
            <person name="Hobley L."/>
            <person name="Lerner T.R."/>
            <person name="Williams L.E."/>
            <person name="Lambert C."/>
            <person name="Till R."/>
            <person name="Milner D.S."/>
            <person name="Basford S.M."/>
            <person name="Capeness M.J."/>
            <person name="Fenton A.K."/>
            <person name="Atterbury R.J."/>
            <person name="Harris M.A."/>
            <person name="Sockett R.E."/>
        </authorList>
    </citation>
    <scope>NUCLEOTIDE SEQUENCE [LARGE SCALE GENOMIC DNA]</scope>
    <source>
        <strain evidence="1 2">Tiberius</strain>
    </source>
</reference>
<dbReference type="Proteomes" id="UP000010074">
    <property type="component" value="Chromosome"/>
</dbReference>
<dbReference type="Pfam" id="PF03692">
    <property type="entry name" value="CxxCxxCC"/>
    <property type="match status" value="1"/>
</dbReference>
<dbReference type="InterPro" id="IPR005358">
    <property type="entry name" value="Puta_zinc/iron-chelating_dom"/>
</dbReference>
<evidence type="ECO:0000313" key="2">
    <source>
        <dbReference type="Proteomes" id="UP000010074"/>
    </source>
</evidence>
<dbReference type="OrthoDB" id="71604at2"/>
<dbReference type="STRING" id="1069642.Bdt_3197"/>
<accession>K7ZGW1</accession>
<dbReference type="GeneID" id="93014109"/>
<dbReference type="PANTHER" id="PTHR35866:SF1">
    <property type="entry name" value="YKGJ FAMILY CYSTEINE CLUSTER PROTEIN"/>
    <property type="match status" value="1"/>
</dbReference>